<dbReference type="SUPFAM" id="SSF52788">
    <property type="entry name" value="Phosphotyrosine protein phosphatases I"/>
    <property type="match status" value="1"/>
</dbReference>
<dbReference type="Gene3D" id="3.40.50.2300">
    <property type="match status" value="1"/>
</dbReference>
<dbReference type="EMBL" id="JBHUGI010000034">
    <property type="protein sequence ID" value="MFD1929376.1"/>
    <property type="molecule type" value="Genomic_DNA"/>
</dbReference>
<dbReference type="PANTHER" id="PTHR11717:SF31">
    <property type="entry name" value="LOW MOLECULAR WEIGHT PROTEIN-TYROSINE-PHOSPHATASE ETP-RELATED"/>
    <property type="match status" value="1"/>
</dbReference>
<feature type="domain" description="Phosphotyrosine protein phosphatase I" evidence="4">
    <location>
        <begin position="1"/>
        <end position="142"/>
    </location>
</feature>
<keyword evidence="3" id="KW-0904">Protein phosphatase</keyword>
<dbReference type="SMART" id="SM00226">
    <property type="entry name" value="LMWPc"/>
    <property type="match status" value="1"/>
</dbReference>
<evidence type="ECO:0000256" key="2">
    <source>
        <dbReference type="ARBA" id="ARBA00022801"/>
    </source>
</evidence>
<evidence type="ECO:0000313" key="6">
    <source>
        <dbReference type="Proteomes" id="UP001597218"/>
    </source>
</evidence>
<dbReference type="PRINTS" id="PR00719">
    <property type="entry name" value="LMWPTPASE"/>
</dbReference>
<organism evidence="5 6">
    <name type="scientific">Sporosarcina siberiensis</name>
    <dbReference type="NCBI Taxonomy" id="1365606"/>
    <lineage>
        <taxon>Bacteria</taxon>
        <taxon>Bacillati</taxon>
        <taxon>Bacillota</taxon>
        <taxon>Bacilli</taxon>
        <taxon>Bacillales</taxon>
        <taxon>Caryophanaceae</taxon>
        <taxon>Sporosarcina</taxon>
    </lineage>
</organism>
<reference evidence="6" key="1">
    <citation type="journal article" date="2019" name="Int. J. Syst. Evol. Microbiol.">
        <title>The Global Catalogue of Microorganisms (GCM) 10K type strain sequencing project: providing services to taxonomists for standard genome sequencing and annotation.</title>
        <authorList>
            <consortium name="The Broad Institute Genomics Platform"/>
            <consortium name="The Broad Institute Genome Sequencing Center for Infectious Disease"/>
            <person name="Wu L."/>
            <person name="Ma J."/>
        </authorList>
    </citation>
    <scope>NUCLEOTIDE SEQUENCE [LARGE SCALE GENOMIC DNA]</scope>
    <source>
        <strain evidence="6">CGMCC 4.7177</strain>
    </source>
</reference>
<evidence type="ECO:0000256" key="1">
    <source>
        <dbReference type="ARBA" id="ARBA00011063"/>
    </source>
</evidence>
<evidence type="ECO:0000256" key="3">
    <source>
        <dbReference type="ARBA" id="ARBA00022912"/>
    </source>
</evidence>
<dbReference type="Pfam" id="PF01451">
    <property type="entry name" value="LMWPc"/>
    <property type="match status" value="1"/>
</dbReference>
<dbReference type="InterPro" id="IPR023485">
    <property type="entry name" value="Ptyr_pPase"/>
</dbReference>
<accession>A0ABW4SJS3</accession>
<proteinExistence type="inferred from homology"/>
<protein>
    <submittedName>
        <fullName evidence="5">Low molecular weight protein arginine phosphatase</fullName>
    </submittedName>
</protein>
<gene>
    <name evidence="5" type="ORF">ACFSFY_15140</name>
</gene>
<dbReference type="InterPro" id="IPR050438">
    <property type="entry name" value="LMW_PTPase"/>
</dbReference>
<dbReference type="Proteomes" id="UP001597218">
    <property type="component" value="Unassembled WGS sequence"/>
</dbReference>
<comment type="similarity">
    <text evidence="1">Belongs to the low molecular weight phosphotyrosine protein phosphatase family.</text>
</comment>
<dbReference type="RefSeq" id="WP_381539455.1">
    <property type="nucleotide sequence ID" value="NZ_JBHUGI010000034.1"/>
</dbReference>
<dbReference type="InterPro" id="IPR017867">
    <property type="entry name" value="Tyr_phospatase_low_mol_wt"/>
</dbReference>
<dbReference type="CDD" id="cd16344">
    <property type="entry name" value="LMWPAP"/>
    <property type="match status" value="1"/>
</dbReference>
<keyword evidence="6" id="KW-1185">Reference proteome</keyword>
<dbReference type="InterPro" id="IPR036196">
    <property type="entry name" value="Ptyr_pPase_sf"/>
</dbReference>
<sequence length="146" mass="16210">MNIYFICTGNTCRSPMAEAILRSKEIADVVVKSAGIYASNGDQVARNAKTLIEEAGMPYTPVSKAVTKEDLGWADVILTMTEIHRAILIETFPEVDGKVWTLKDFVKPGFDKDIHDPFGGDLETYRYTFGELSTTIEALERKLTEG</sequence>
<keyword evidence="2" id="KW-0378">Hydrolase</keyword>
<name>A0ABW4SJS3_9BACL</name>
<evidence type="ECO:0000259" key="4">
    <source>
        <dbReference type="SMART" id="SM00226"/>
    </source>
</evidence>
<evidence type="ECO:0000313" key="5">
    <source>
        <dbReference type="EMBL" id="MFD1929376.1"/>
    </source>
</evidence>
<comment type="caution">
    <text evidence="5">The sequence shown here is derived from an EMBL/GenBank/DDBJ whole genome shotgun (WGS) entry which is preliminary data.</text>
</comment>
<dbReference type="PANTHER" id="PTHR11717">
    <property type="entry name" value="LOW MOLECULAR WEIGHT PROTEIN TYROSINE PHOSPHATASE"/>
    <property type="match status" value="1"/>
</dbReference>